<dbReference type="Pfam" id="PF13578">
    <property type="entry name" value="Methyltransf_24"/>
    <property type="match status" value="1"/>
</dbReference>
<dbReference type="EMBL" id="PPSL01000004">
    <property type="protein sequence ID" value="PQJ10156.1"/>
    <property type="molecule type" value="Genomic_DNA"/>
</dbReference>
<accession>A0A2S7SUE6</accession>
<gene>
    <name evidence="1" type="ORF">CJD36_015790</name>
</gene>
<dbReference type="SUPFAM" id="SSF53335">
    <property type="entry name" value="S-adenosyl-L-methionine-dependent methyltransferases"/>
    <property type="match status" value="1"/>
</dbReference>
<dbReference type="AlphaFoldDB" id="A0A2S7SUE6"/>
<sequence length="196" mass="23168">MISETLQPVKELNEDEMGLIQWIKFKGWFIFDLPYFIKERQFKNGLELGAKGGRSMYRVLKTNKDIHLTGIDLWIPMDGSAYKKNAQNETKCRRKLNSFSNRTTLIKGDAKEIAEEIEDGTFDFIFYDLQCSSMSDFHRDMIQRWLPKIRKGGLLIGRDFRDFRDSLYRIGFKEEDIQRCTIGKRVSERLEYIVVQ</sequence>
<organism evidence="1 2">
    <name type="scientific">Flavipsychrobacter stenotrophus</name>
    <dbReference type="NCBI Taxonomy" id="2077091"/>
    <lineage>
        <taxon>Bacteria</taxon>
        <taxon>Pseudomonadati</taxon>
        <taxon>Bacteroidota</taxon>
        <taxon>Chitinophagia</taxon>
        <taxon>Chitinophagales</taxon>
        <taxon>Chitinophagaceae</taxon>
        <taxon>Flavipsychrobacter</taxon>
    </lineage>
</organism>
<proteinExistence type="predicted"/>
<evidence type="ECO:0000313" key="1">
    <source>
        <dbReference type="EMBL" id="PQJ10156.1"/>
    </source>
</evidence>
<dbReference type="Gene3D" id="3.40.50.150">
    <property type="entry name" value="Vaccinia Virus protein VP39"/>
    <property type="match status" value="1"/>
</dbReference>
<reference evidence="1 2" key="1">
    <citation type="submission" date="2018-01" db="EMBL/GenBank/DDBJ databases">
        <title>A novel member of the phylum Bacteroidetes isolated from glacier ice.</title>
        <authorList>
            <person name="Liu Q."/>
            <person name="Xin Y.-H."/>
        </authorList>
    </citation>
    <scope>NUCLEOTIDE SEQUENCE [LARGE SCALE GENOMIC DNA]</scope>
    <source>
        <strain evidence="1 2">RB1R16</strain>
    </source>
</reference>
<evidence type="ECO:0008006" key="3">
    <source>
        <dbReference type="Google" id="ProtNLM"/>
    </source>
</evidence>
<dbReference type="OrthoDB" id="292252at2"/>
<evidence type="ECO:0000313" key="2">
    <source>
        <dbReference type="Proteomes" id="UP000239872"/>
    </source>
</evidence>
<name>A0A2S7SUE6_9BACT</name>
<keyword evidence="2" id="KW-1185">Reference proteome</keyword>
<comment type="caution">
    <text evidence="1">The sequence shown here is derived from an EMBL/GenBank/DDBJ whole genome shotgun (WGS) entry which is preliminary data.</text>
</comment>
<dbReference type="Proteomes" id="UP000239872">
    <property type="component" value="Unassembled WGS sequence"/>
</dbReference>
<dbReference type="InterPro" id="IPR029063">
    <property type="entry name" value="SAM-dependent_MTases_sf"/>
</dbReference>
<protein>
    <recommendedName>
        <fullName evidence="3">Class I SAM-dependent methyltransferase</fullName>
    </recommendedName>
</protein>
<dbReference type="CDD" id="cd02440">
    <property type="entry name" value="AdoMet_MTases"/>
    <property type="match status" value="1"/>
</dbReference>
<dbReference type="RefSeq" id="WP_105040165.1">
    <property type="nucleotide sequence ID" value="NZ_PPSL01000004.1"/>
</dbReference>